<dbReference type="EMBL" id="JBHEZZ010000004">
    <property type="protein sequence ID" value="MFC1401416.1"/>
    <property type="molecule type" value="Genomic_DNA"/>
</dbReference>
<feature type="transmembrane region" description="Helical" evidence="6">
    <location>
        <begin position="374"/>
        <end position="393"/>
    </location>
</feature>
<dbReference type="Pfam" id="PF03176">
    <property type="entry name" value="MMPL"/>
    <property type="match status" value="2"/>
</dbReference>
<keyword evidence="3 6" id="KW-0812">Transmembrane</keyword>
<comment type="subcellular location">
    <subcellularLocation>
        <location evidence="1">Cell membrane</location>
        <topology evidence="1">Multi-pass membrane protein</topology>
    </subcellularLocation>
</comment>
<dbReference type="Proteomes" id="UP001592528">
    <property type="component" value="Unassembled WGS sequence"/>
</dbReference>
<feature type="transmembrane region" description="Helical" evidence="6">
    <location>
        <begin position="307"/>
        <end position="329"/>
    </location>
</feature>
<keyword evidence="4 6" id="KW-1133">Transmembrane helix</keyword>
<feature type="transmembrane region" description="Helical" evidence="6">
    <location>
        <begin position="635"/>
        <end position="657"/>
    </location>
</feature>
<evidence type="ECO:0000256" key="4">
    <source>
        <dbReference type="ARBA" id="ARBA00022989"/>
    </source>
</evidence>
<keyword evidence="5 6" id="KW-0472">Membrane</keyword>
<protein>
    <submittedName>
        <fullName evidence="8">MMPL family transporter</fullName>
    </submittedName>
</protein>
<evidence type="ECO:0000256" key="5">
    <source>
        <dbReference type="ARBA" id="ARBA00023136"/>
    </source>
</evidence>
<proteinExistence type="predicted"/>
<dbReference type="PANTHER" id="PTHR33406">
    <property type="entry name" value="MEMBRANE PROTEIN MJ1562-RELATED"/>
    <property type="match status" value="1"/>
</dbReference>
<accession>A0ABV6UIZ8</accession>
<feature type="transmembrane region" description="Helical" evidence="6">
    <location>
        <begin position="278"/>
        <end position="301"/>
    </location>
</feature>
<feature type="transmembrane region" description="Helical" evidence="6">
    <location>
        <begin position="523"/>
        <end position="542"/>
    </location>
</feature>
<keyword evidence="9" id="KW-1185">Reference proteome</keyword>
<feature type="transmembrane region" description="Helical" evidence="6">
    <location>
        <begin position="204"/>
        <end position="224"/>
    </location>
</feature>
<evidence type="ECO:0000256" key="2">
    <source>
        <dbReference type="ARBA" id="ARBA00022475"/>
    </source>
</evidence>
<feature type="transmembrane region" description="Helical" evidence="6">
    <location>
        <begin position="179"/>
        <end position="197"/>
    </location>
</feature>
<dbReference type="RefSeq" id="WP_030260098.1">
    <property type="nucleotide sequence ID" value="NZ_JBHEZZ010000004.1"/>
</dbReference>
<gene>
    <name evidence="8" type="ORF">ACEZDJ_08960</name>
</gene>
<dbReference type="InterPro" id="IPR004869">
    <property type="entry name" value="MMPL_dom"/>
</dbReference>
<comment type="caution">
    <text evidence="8">The sequence shown here is derived from an EMBL/GenBank/DDBJ whole genome shotgun (WGS) entry which is preliminary data.</text>
</comment>
<feature type="transmembrane region" description="Helical" evidence="6">
    <location>
        <begin position="554"/>
        <end position="576"/>
    </location>
</feature>
<evidence type="ECO:0000313" key="8">
    <source>
        <dbReference type="EMBL" id="MFC1401416.1"/>
    </source>
</evidence>
<sequence length="734" mass="77055">MSTYLFRLSRFSFRRRRLVLALWLLAAVGAILLGQLSGGKTNDNFTIPGTESQHVSDLLVKKVPALSGAQTQVVFAAPVGSNISAEPYKSGVEAALANLKKVPQVVSVSDPYTAHAVSPDGRVALGQVQYSVAAAQVKDASLDDVKTAVKPAQQAGVQVEYSGSVYPGWRLVPSEAPELIGLVIAFVILVITFGALVTAGLPILTAIIGVVITLMGVTAVAAVVDIASASTTVAIMLGLSCGIDYGLFILSRHRNNLLNGLSVEDSAALAAGTAGSSVVFAALTVIIALCGLSVVGIPFLTVMGLSAAAAVLMAMLIALTLLPAMLGFAGHKVTKFIDTPLRRGHHEQVATIGATAPQRTFGARWARFVVRFRVPMLIAGVAFLVVLAIPYWSMQLGLPSGSSKPTSDTSRKAYDLTTASFGAGFNGPLLVVADGISGSADTQQILDRLEKVPGVDTASVAVQTPQTVVFRLIPKTGPNDPATADLVHGIRNQRAAVEGSTGATVLVGGTTASNIDVSSKLNSALPVFLVVVVGLAFILLTFAFRTILVPIKSIIGFLLSVLAALGAQVAIFQWGWGRHIFGITPSETISFLPILMLAIIFGLSSDYEVFVVSRIKEEFSKSDDARGAVESGTGLAARVVTAAALIMFSIFVAFMFTNDPTIKAIGFSFATGVLLDAFVVRLTLVPAVMAIIRSKLWYHPQWFAKYVPDPDIEGNRLQETFHPVPEAAPAPPTA</sequence>
<dbReference type="InterPro" id="IPR000731">
    <property type="entry name" value="SSD"/>
</dbReference>
<evidence type="ECO:0000256" key="1">
    <source>
        <dbReference type="ARBA" id="ARBA00004651"/>
    </source>
</evidence>
<dbReference type="InterPro" id="IPR050545">
    <property type="entry name" value="Mycobact_MmpL"/>
</dbReference>
<dbReference type="Gene3D" id="1.20.1640.10">
    <property type="entry name" value="Multidrug efflux transporter AcrB transmembrane domain"/>
    <property type="match status" value="2"/>
</dbReference>
<feature type="domain" description="SSD" evidence="7">
    <location>
        <begin position="211"/>
        <end position="328"/>
    </location>
</feature>
<reference evidence="8 9" key="1">
    <citation type="submission" date="2024-09" db="EMBL/GenBank/DDBJ databases">
        <authorList>
            <person name="Lee S.D."/>
        </authorList>
    </citation>
    <scope>NUCLEOTIDE SEQUENCE [LARGE SCALE GENOMIC DNA]</scope>
    <source>
        <strain evidence="8 9">N1-5</strain>
    </source>
</reference>
<organism evidence="8 9">
    <name type="scientific">Streptacidiphilus cavernicola</name>
    <dbReference type="NCBI Taxonomy" id="3342716"/>
    <lineage>
        <taxon>Bacteria</taxon>
        <taxon>Bacillati</taxon>
        <taxon>Actinomycetota</taxon>
        <taxon>Actinomycetes</taxon>
        <taxon>Kitasatosporales</taxon>
        <taxon>Streptomycetaceae</taxon>
        <taxon>Streptacidiphilus</taxon>
    </lineage>
</organism>
<feature type="transmembrane region" description="Helical" evidence="6">
    <location>
        <begin position="230"/>
        <end position="250"/>
    </location>
</feature>
<dbReference type="PROSITE" id="PS50156">
    <property type="entry name" value="SSD"/>
    <property type="match status" value="1"/>
</dbReference>
<evidence type="ECO:0000313" key="9">
    <source>
        <dbReference type="Proteomes" id="UP001592528"/>
    </source>
</evidence>
<feature type="transmembrane region" description="Helical" evidence="6">
    <location>
        <begin position="669"/>
        <end position="692"/>
    </location>
</feature>
<feature type="transmembrane region" description="Helical" evidence="6">
    <location>
        <begin position="588"/>
        <end position="615"/>
    </location>
</feature>
<name>A0ABV6UIZ8_9ACTN</name>
<evidence type="ECO:0000256" key="6">
    <source>
        <dbReference type="SAM" id="Phobius"/>
    </source>
</evidence>
<evidence type="ECO:0000259" key="7">
    <source>
        <dbReference type="PROSITE" id="PS50156"/>
    </source>
</evidence>
<keyword evidence="2" id="KW-1003">Cell membrane</keyword>
<dbReference type="SUPFAM" id="SSF82866">
    <property type="entry name" value="Multidrug efflux transporter AcrB transmembrane domain"/>
    <property type="match status" value="2"/>
</dbReference>
<dbReference type="PANTHER" id="PTHR33406:SF13">
    <property type="entry name" value="MEMBRANE PROTEIN YDFJ"/>
    <property type="match status" value="1"/>
</dbReference>
<evidence type="ECO:0000256" key="3">
    <source>
        <dbReference type="ARBA" id="ARBA00022692"/>
    </source>
</evidence>